<reference evidence="1" key="1">
    <citation type="submission" date="2021-05" db="EMBL/GenBank/DDBJ databases">
        <authorList>
            <person name="Alioto T."/>
            <person name="Alioto T."/>
            <person name="Gomez Garrido J."/>
        </authorList>
    </citation>
    <scope>NUCLEOTIDE SEQUENCE</scope>
</reference>
<sequence>MGTEFYKYMAKFDLIVNIGYRASQNTNIGPAEHWKYRSLVLNTGSNFYSFNTPYRECSVDKFSKSFFQRVIYVVLSSLVREIKLPLYSSYPQRIKCKVGLNRYPSRHSGMCQFYTKG</sequence>
<dbReference type="AlphaFoldDB" id="A0A8D9BKL4"/>
<accession>A0A8D9BKL4</accession>
<evidence type="ECO:0000313" key="1">
    <source>
        <dbReference type="EMBL" id="CAG6787043.1"/>
    </source>
</evidence>
<name>A0A8D9BKL4_9HEMI</name>
<organism evidence="1">
    <name type="scientific">Cacopsylla melanoneura</name>
    <dbReference type="NCBI Taxonomy" id="428564"/>
    <lineage>
        <taxon>Eukaryota</taxon>
        <taxon>Metazoa</taxon>
        <taxon>Ecdysozoa</taxon>
        <taxon>Arthropoda</taxon>
        <taxon>Hexapoda</taxon>
        <taxon>Insecta</taxon>
        <taxon>Pterygota</taxon>
        <taxon>Neoptera</taxon>
        <taxon>Paraneoptera</taxon>
        <taxon>Hemiptera</taxon>
        <taxon>Sternorrhyncha</taxon>
        <taxon>Psylloidea</taxon>
        <taxon>Psyllidae</taxon>
        <taxon>Psyllinae</taxon>
        <taxon>Cacopsylla</taxon>
    </lineage>
</organism>
<dbReference type="EMBL" id="HBUF01651490">
    <property type="protein sequence ID" value="CAG6787043.1"/>
    <property type="molecule type" value="Transcribed_RNA"/>
</dbReference>
<dbReference type="EMBL" id="HBUF01651489">
    <property type="protein sequence ID" value="CAG6787042.1"/>
    <property type="molecule type" value="Transcribed_RNA"/>
</dbReference>
<proteinExistence type="predicted"/>
<protein>
    <submittedName>
        <fullName evidence="1">Uncharacterized protein</fullName>
    </submittedName>
</protein>